<keyword evidence="3" id="KW-1185">Reference proteome</keyword>
<proteinExistence type="predicted"/>
<dbReference type="EMBL" id="CAJVAX010000018">
    <property type="protein sequence ID" value="CAG7645022.1"/>
    <property type="molecule type" value="Genomic_DNA"/>
</dbReference>
<dbReference type="Gene3D" id="3.40.50.2000">
    <property type="entry name" value="Glycogen Phosphorylase B"/>
    <property type="match status" value="2"/>
</dbReference>
<accession>A0A9W4MAR8</accession>
<dbReference type="SUPFAM" id="SSF53756">
    <property type="entry name" value="UDP-Glycosyltransferase/glycogen phosphorylase"/>
    <property type="match status" value="1"/>
</dbReference>
<dbReference type="RefSeq" id="WP_240166424.1">
    <property type="nucleotide sequence ID" value="NZ_CAJVAX010000018.1"/>
</dbReference>
<name>A0A9W4MAR8_9ACTN</name>
<protein>
    <recommendedName>
        <fullName evidence="1">DUF6895 domain-containing protein</fullName>
    </recommendedName>
</protein>
<dbReference type="AlphaFoldDB" id="A0A9W4MAR8"/>
<dbReference type="Pfam" id="PF21836">
    <property type="entry name" value="DUF6895"/>
    <property type="match status" value="1"/>
</dbReference>
<organism evidence="2 3">
    <name type="scientific">Actinacidiphila bryophytorum</name>
    <dbReference type="NCBI Taxonomy" id="1436133"/>
    <lineage>
        <taxon>Bacteria</taxon>
        <taxon>Bacillati</taxon>
        <taxon>Actinomycetota</taxon>
        <taxon>Actinomycetes</taxon>
        <taxon>Kitasatosporales</taxon>
        <taxon>Streptomycetaceae</taxon>
        <taxon>Actinacidiphila</taxon>
    </lineage>
</organism>
<dbReference type="InterPro" id="IPR054190">
    <property type="entry name" value="DUF6895"/>
</dbReference>
<comment type="caution">
    <text evidence="2">The sequence shown here is derived from an EMBL/GenBank/DDBJ whole genome shotgun (WGS) entry which is preliminary data.</text>
</comment>
<evidence type="ECO:0000313" key="2">
    <source>
        <dbReference type="EMBL" id="CAG7645022.1"/>
    </source>
</evidence>
<gene>
    <name evidence="2" type="ORF">SBRY_40051</name>
</gene>
<evidence type="ECO:0000313" key="3">
    <source>
        <dbReference type="Proteomes" id="UP001153328"/>
    </source>
</evidence>
<feature type="domain" description="DUF6895" evidence="1">
    <location>
        <begin position="409"/>
        <end position="684"/>
    </location>
</feature>
<evidence type="ECO:0000259" key="1">
    <source>
        <dbReference type="Pfam" id="PF21836"/>
    </source>
</evidence>
<sequence>MNILLCPHSSGGYLYPALAAGRRLQRRGHRVSVLGHAAAGPVVAEAGLPFAAAEDFGGRRAFSPTWWGTTGLEQYQAVTRAARQTGADLLVTSVLCNGPLAAAEVLDIPVVVIGFSVHLWDYRSGGAGERQWGRPRGNRTAEMLQWYADTREQAGLAARPSRWAGSPLPGDALLLRGDPLLEHPGAVLPARVHQVGPLAWEPAADPAEVEAVRAHLARTGKPVVYVHLGRFFGGKNPWPRLNALFTGGRFQAVVEQGRSTDPQPAPGADILLVRKPWMGPLIDSAGLVLTSGTSAPVLAALLRRRPLTVSPNGSEQPLLSGACLRAGVAAYLPNRDLPDAADPADVLAAAWQDDGLRERARALGSRLAAGDSAGRAADVIEQVARQSPTTRETMGTHRVDQAPVRQLAEGALEWIRVHAGYLDSPAGRAELPVTPRVKALLQLALLCRYWAKAAPADPGLREVQATVESAWRSPAYAGLLTADPDYARPIQLTYAALAPADGDLRRAVLQRIAAEGYLTPRRKTPYHQLSTRFFADLAGAAHQLDSYQALYHASQLARYLSGQRADDPDPCVAAHTAFYLTDFGFGESLLGEDAREHARRVLHRFIEQSVRQGEWDLAGKLVLAQHCLGGDPARTDAAALRMLAGAQTADGAIPGRTAAGRATAGGTAFFRAAYQTTLVTAMTALIISRRRADGTGPAGRTPELRGAAR</sequence>
<reference evidence="2" key="1">
    <citation type="submission" date="2021-06" db="EMBL/GenBank/DDBJ databases">
        <authorList>
            <person name="Arsene-Ploetze F."/>
        </authorList>
    </citation>
    <scope>NUCLEOTIDE SEQUENCE</scope>
    <source>
        <strain evidence="2">SBRY1</strain>
    </source>
</reference>
<dbReference type="Proteomes" id="UP001153328">
    <property type="component" value="Unassembled WGS sequence"/>
</dbReference>